<comment type="caution">
    <text evidence="1">The sequence shown here is derived from an EMBL/GenBank/DDBJ whole genome shotgun (WGS) entry which is preliminary data.</text>
</comment>
<evidence type="ECO:0000313" key="2">
    <source>
        <dbReference type="Proteomes" id="UP001189429"/>
    </source>
</evidence>
<proteinExistence type="predicted"/>
<sequence>MYPTPTRALRLGKAGWKDEAKILRDRLALFSNAESLHVSHIFDLSDQQLENALDKMAAHNILLPPDVHKSMLTRARNDLVKLKVDEYMAKQFIELVFPWAGARNDNGETYDVKAPKASLCTTVDMNWKLHFFQTSVAKRVLVPLINNGEGGVAALQAFLGFVDPLAAHVADAGTE</sequence>
<feature type="non-terminal residue" evidence="1">
    <location>
        <position position="175"/>
    </location>
</feature>
<gene>
    <name evidence="1" type="ORF">PCOR1329_LOCUS80807</name>
</gene>
<accession>A0ABN9Y215</accession>
<keyword evidence="2" id="KW-1185">Reference proteome</keyword>
<evidence type="ECO:0000313" key="1">
    <source>
        <dbReference type="EMBL" id="CAK0904904.1"/>
    </source>
</evidence>
<reference evidence="1" key="1">
    <citation type="submission" date="2023-10" db="EMBL/GenBank/DDBJ databases">
        <authorList>
            <person name="Chen Y."/>
            <person name="Shah S."/>
            <person name="Dougan E. K."/>
            <person name="Thang M."/>
            <person name="Chan C."/>
        </authorList>
    </citation>
    <scope>NUCLEOTIDE SEQUENCE [LARGE SCALE GENOMIC DNA]</scope>
</reference>
<organism evidence="1 2">
    <name type="scientific">Prorocentrum cordatum</name>
    <dbReference type="NCBI Taxonomy" id="2364126"/>
    <lineage>
        <taxon>Eukaryota</taxon>
        <taxon>Sar</taxon>
        <taxon>Alveolata</taxon>
        <taxon>Dinophyceae</taxon>
        <taxon>Prorocentrales</taxon>
        <taxon>Prorocentraceae</taxon>
        <taxon>Prorocentrum</taxon>
    </lineage>
</organism>
<dbReference type="EMBL" id="CAUYUJ010021487">
    <property type="protein sequence ID" value="CAK0904904.1"/>
    <property type="molecule type" value="Genomic_DNA"/>
</dbReference>
<protein>
    <submittedName>
        <fullName evidence="1">Uncharacterized protein</fullName>
    </submittedName>
</protein>
<dbReference type="Proteomes" id="UP001189429">
    <property type="component" value="Unassembled WGS sequence"/>
</dbReference>
<name>A0ABN9Y215_9DINO</name>